<dbReference type="CDD" id="cd16901">
    <property type="entry name" value="lyz_P1"/>
    <property type="match status" value="1"/>
</dbReference>
<dbReference type="EMBL" id="PYMA01000018">
    <property type="protein sequence ID" value="PSW14772.1"/>
    <property type="molecule type" value="Genomic_DNA"/>
</dbReference>
<keyword evidence="8" id="KW-1185">Reference proteome</keyword>
<dbReference type="OrthoDB" id="8141296at2"/>
<evidence type="ECO:0000313" key="8">
    <source>
        <dbReference type="Proteomes" id="UP000241771"/>
    </source>
</evidence>
<evidence type="ECO:0000256" key="5">
    <source>
        <dbReference type="ARBA" id="ARBA00023295"/>
    </source>
</evidence>
<keyword evidence="5 6" id="KW-0326">Glycosidase</keyword>
<dbReference type="RefSeq" id="WP_051901871.1">
    <property type="nucleotide sequence ID" value="NZ_JGVO01000071.1"/>
</dbReference>
<sequence length="178" mass="19219">MNKWKTTSGAAGCAVAAVLAFVAGTHHDLKTSDDGLAFMAGLEGCKSSAYQCSANVWTIGLGHTQGVEQGDTAEVPEIAQWFIDDIAAAEKVVNQQVKLPEGPKFDMAVSFVMNLGAGNFRSSTYLKKLKAGELDAACNEFTRWVYVNGKDCRVETSNCLGIVTRRERERGICLNGYE</sequence>
<dbReference type="PANTHER" id="PTHR38107:SF4">
    <property type="entry name" value="LYSOZYME"/>
    <property type="match status" value="1"/>
</dbReference>
<name>A0A2T3NIB7_9GAMM</name>
<evidence type="ECO:0000256" key="3">
    <source>
        <dbReference type="ARBA" id="ARBA00022638"/>
    </source>
</evidence>
<dbReference type="GO" id="GO:0016998">
    <property type="term" value="P:cell wall macromolecule catabolic process"/>
    <property type="evidence" value="ECO:0007669"/>
    <property type="project" value="InterPro"/>
</dbReference>
<dbReference type="HAMAP" id="MF_04110">
    <property type="entry name" value="ENDOLYSIN_T4"/>
    <property type="match status" value="1"/>
</dbReference>
<comment type="similarity">
    <text evidence="6">Belongs to the glycosyl hydrolase 24 family.</text>
</comment>
<protein>
    <recommendedName>
        <fullName evidence="6">Lysozyme</fullName>
        <ecNumber evidence="6">3.2.1.17</ecNumber>
    </recommendedName>
</protein>
<dbReference type="GO" id="GO:0031640">
    <property type="term" value="P:killing of cells of another organism"/>
    <property type="evidence" value="ECO:0007669"/>
    <property type="project" value="UniProtKB-KW"/>
</dbReference>
<dbReference type="Pfam" id="PF00959">
    <property type="entry name" value="Phage_lysozyme"/>
    <property type="match status" value="1"/>
</dbReference>
<dbReference type="GO" id="GO:0003796">
    <property type="term" value="F:lysozyme activity"/>
    <property type="evidence" value="ECO:0007669"/>
    <property type="project" value="UniProtKB-EC"/>
</dbReference>
<evidence type="ECO:0000256" key="2">
    <source>
        <dbReference type="ARBA" id="ARBA00022529"/>
    </source>
</evidence>
<dbReference type="InterPro" id="IPR002196">
    <property type="entry name" value="Glyco_hydro_24"/>
</dbReference>
<accession>A0A2T3NIB7</accession>
<reference evidence="7 8" key="1">
    <citation type="submission" date="2018-01" db="EMBL/GenBank/DDBJ databases">
        <title>Whole genome sequencing of Histamine producing bacteria.</title>
        <authorList>
            <person name="Butler K."/>
        </authorList>
    </citation>
    <scope>NUCLEOTIDE SEQUENCE [LARGE SCALE GENOMIC DNA]</scope>
    <source>
        <strain evidence="7 8">DSM 100436</strain>
    </source>
</reference>
<dbReference type="GO" id="GO:0042742">
    <property type="term" value="P:defense response to bacterium"/>
    <property type="evidence" value="ECO:0007669"/>
    <property type="project" value="UniProtKB-KW"/>
</dbReference>
<dbReference type="GO" id="GO:0009253">
    <property type="term" value="P:peptidoglycan catabolic process"/>
    <property type="evidence" value="ECO:0007669"/>
    <property type="project" value="InterPro"/>
</dbReference>
<evidence type="ECO:0000256" key="6">
    <source>
        <dbReference type="RuleBase" id="RU003788"/>
    </source>
</evidence>
<dbReference type="Proteomes" id="UP000241771">
    <property type="component" value="Unassembled WGS sequence"/>
</dbReference>
<evidence type="ECO:0000256" key="1">
    <source>
        <dbReference type="ARBA" id="ARBA00000632"/>
    </source>
</evidence>
<keyword evidence="3 6" id="KW-0081">Bacteriolytic enzyme</keyword>
<dbReference type="InterPro" id="IPR023347">
    <property type="entry name" value="Lysozyme_dom_sf"/>
</dbReference>
<comment type="caution">
    <text evidence="7">The sequence shown here is derived from an EMBL/GenBank/DDBJ whole genome shotgun (WGS) entry which is preliminary data.</text>
</comment>
<dbReference type="InterPro" id="IPR023346">
    <property type="entry name" value="Lysozyme-like_dom_sf"/>
</dbReference>
<evidence type="ECO:0000256" key="4">
    <source>
        <dbReference type="ARBA" id="ARBA00022801"/>
    </source>
</evidence>
<gene>
    <name evidence="7" type="ORF">C9I98_21540</name>
</gene>
<comment type="catalytic activity">
    <reaction evidence="1 6">
        <text>Hydrolysis of (1-&gt;4)-beta-linkages between N-acetylmuramic acid and N-acetyl-D-glucosamine residues in a peptidoglycan and between N-acetyl-D-glucosamine residues in chitodextrins.</text>
        <dbReference type="EC" id="3.2.1.17"/>
    </reaction>
</comment>
<dbReference type="EC" id="3.2.1.17" evidence="6"/>
<evidence type="ECO:0000313" key="7">
    <source>
        <dbReference type="EMBL" id="PSW14772.1"/>
    </source>
</evidence>
<keyword evidence="2 6" id="KW-0929">Antimicrobial</keyword>
<dbReference type="Gene3D" id="1.10.530.40">
    <property type="match status" value="1"/>
</dbReference>
<dbReference type="PANTHER" id="PTHR38107">
    <property type="match status" value="1"/>
</dbReference>
<proteinExistence type="inferred from homology"/>
<organism evidence="7 8">
    <name type="scientific">Photobacterium sanctipauli</name>
    <dbReference type="NCBI Taxonomy" id="1342794"/>
    <lineage>
        <taxon>Bacteria</taxon>
        <taxon>Pseudomonadati</taxon>
        <taxon>Pseudomonadota</taxon>
        <taxon>Gammaproteobacteria</taxon>
        <taxon>Vibrionales</taxon>
        <taxon>Vibrionaceae</taxon>
        <taxon>Photobacterium</taxon>
    </lineage>
</organism>
<dbReference type="SUPFAM" id="SSF53955">
    <property type="entry name" value="Lysozyme-like"/>
    <property type="match status" value="1"/>
</dbReference>
<keyword evidence="4 6" id="KW-0378">Hydrolase</keyword>
<dbReference type="AlphaFoldDB" id="A0A2T3NIB7"/>
<dbReference type="InterPro" id="IPR051018">
    <property type="entry name" value="Bacteriophage_GH24"/>
</dbReference>
<dbReference type="InterPro" id="IPR034690">
    <property type="entry name" value="Endolysin_T4_type"/>
</dbReference>